<dbReference type="STRING" id="1077348.A0A2G8SQX5"/>
<evidence type="ECO:0000256" key="1">
    <source>
        <dbReference type="SAM" id="MobiDB-lite"/>
    </source>
</evidence>
<accession>A0A2G8SQX5</accession>
<feature type="region of interest" description="Disordered" evidence="1">
    <location>
        <begin position="534"/>
        <end position="576"/>
    </location>
</feature>
<feature type="compositionally biased region" description="Low complexity" evidence="1">
    <location>
        <begin position="551"/>
        <end position="571"/>
    </location>
</feature>
<dbReference type="EMBL" id="AYKW01000002">
    <property type="protein sequence ID" value="PIL36166.1"/>
    <property type="molecule type" value="Genomic_DNA"/>
</dbReference>
<proteinExistence type="predicted"/>
<dbReference type="GO" id="GO:0005829">
    <property type="term" value="C:cytosol"/>
    <property type="evidence" value="ECO:0007669"/>
    <property type="project" value="TreeGrafter"/>
</dbReference>
<dbReference type="InterPro" id="IPR029058">
    <property type="entry name" value="AB_hydrolase_fold"/>
</dbReference>
<dbReference type="Pfam" id="PF07859">
    <property type="entry name" value="Abhydrolase_3"/>
    <property type="match status" value="1"/>
</dbReference>
<dbReference type="OrthoDB" id="5570009at2759"/>
<comment type="caution">
    <text evidence="3">The sequence shown here is derived from an EMBL/GenBank/DDBJ whole genome shotgun (WGS) entry which is preliminary data.</text>
</comment>
<organism evidence="3 4">
    <name type="scientific">Ganoderma sinense ZZ0214-1</name>
    <dbReference type="NCBI Taxonomy" id="1077348"/>
    <lineage>
        <taxon>Eukaryota</taxon>
        <taxon>Fungi</taxon>
        <taxon>Dikarya</taxon>
        <taxon>Basidiomycota</taxon>
        <taxon>Agaricomycotina</taxon>
        <taxon>Agaricomycetes</taxon>
        <taxon>Polyporales</taxon>
        <taxon>Polyporaceae</taxon>
        <taxon>Ganoderma</taxon>
    </lineage>
</organism>
<keyword evidence="4" id="KW-1185">Reference proteome</keyword>
<dbReference type="GO" id="GO:0004771">
    <property type="term" value="F:sterol ester esterase activity"/>
    <property type="evidence" value="ECO:0007669"/>
    <property type="project" value="TreeGrafter"/>
</dbReference>
<feature type="compositionally biased region" description="Low complexity" evidence="1">
    <location>
        <begin position="534"/>
        <end position="544"/>
    </location>
</feature>
<evidence type="ECO:0000313" key="3">
    <source>
        <dbReference type="EMBL" id="PIL36166.1"/>
    </source>
</evidence>
<dbReference type="GO" id="GO:0019433">
    <property type="term" value="P:triglyceride catabolic process"/>
    <property type="evidence" value="ECO:0007669"/>
    <property type="project" value="TreeGrafter"/>
</dbReference>
<dbReference type="InterPro" id="IPR013094">
    <property type="entry name" value="AB_hydrolase_3"/>
</dbReference>
<dbReference type="PANTHER" id="PTHR23025">
    <property type="entry name" value="TRIACYLGLYCEROL LIPASE"/>
    <property type="match status" value="1"/>
</dbReference>
<feature type="region of interest" description="Disordered" evidence="1">
    <location>
        <begin position="408"/>
        <end position="518"/>
    </location>
</feature>
<feature type="region of interest" description="Disordered" evidence="1">
    <location>
        <begin position="105"/>
        <end position="165"/>
    </location>
</feature>
<dbReference type="GO" id="GO:0004806">
    <property type="term" value="F:triacylglycerol lipase activity"/>
    <property type="evidence" value="ECO:0007669"/>
    <property type="project" value="TreeGrafter"/>
</dbReference>
<evidence type="ECO:0000313" key="4">
    <source>
        <dbReference type="Proteomes" id="UP000230002"/>
    </source>
</evidence>
<dbReference type="Proteomes" id="UP000230002">
    <property type="component" value="Unassembled WGS sequence"/>
</dbReference>
<evidence type="ECO:0000259" key="2">
    <source>
        <dbReference type="Pfam" id="PF07859"/>
    </source>
</evidence>
<feature type="compositionally biased region" description="Basic residues" evidence="1">
    <location>
        <begin position="432"/>
        <end position="443"/>
    </location>
</feature>
<gene>
    <name evidence="3" type="ORF">GSI_01826</name>
</gene>
<feature type="compositionally biased region" description="Basic and acidic residues" evidence="1">
    <location>
        <begin position="154"/>
        <end position="163"/>
    </location>
</feature>
<feature type="domain" description="Alpha/beta hydrolase fold-3" evidence="2">
    <location>
        <begin position="216"/>
        <end position="297"/>
    </location>
</feature>
<dbReference type="AlphaFoldDB" id="A0A2G8SQX5"/>
<dbReference type="SUPFAM" id="SSF53474">
    <property type="entry name" value="alpha/beta-Hydrolases"/>
    <property type="match status" value="2"/>
</dbReference>
<dbReference type="PANTHER" id="PTHR23025:SF3">
    <property type="entry name" value="HORMONE-SENSITIVE LIPASE"/>
    <property type="match status" value="1"/>
</dbReference>
<reference evidence="3 4" key="1">
    <citation type="journal article" date="2015" name="Sci. Rep.">
        <title>Chromosome-level genome map provides insights into diverse defense mechanisms in the medicinal fungus Ganoderma sinense.</title>
        <authorList>
            <person name="Zhu Y."/>
            <person name="Xu J."/>
            <person name="Sun C."/>
            <person name="Zhou S."/>
            <person name="Xu H."/>
            <person name="Nelson D.R."/>
            <person name="Qian J."/>
            <person name="Song J."/>
            <person name="Luo H."/>
            <person name="Xiang L."/>
            <person name="Li Y."/>
            <person name="Xu Z."/>
            <person name="Ji A."/>
            <person name="Wang L."/>
            <person name="Lu S."/>
            <person name="Hayward A."/>
            <person name="Sun W."/>
            <person name="Li X."/>
            <person name="Schwartz D.C."/>
            <person name="Wang Y."/>
            <person name="Chen S."/>
        </authorList>
    </citation>
    <scope>NUCLEOTIDE SEQUENCE [LARGE SCALE GENOMIC DNA]</scope>
    <source>
        <strain evidence="3 4">ZZ0214-1</strain>
    </source>
</reference>
<name>A0A2G8SQX5_9APHY</name>
<dbReference type="Gene3D" id="3.40.50.1820">
    <property type="entry name" value="alpha/beta hydrolase"/>
    <property type="match status" value="2"/>
</dbReference>
<feature type="compositionally biased region" description="Polar residues" evidence="1">
    <location>
        <begin position="475"/>
        <end position="493"/>
    </location>
</feature>
<sequence length="602" mass="66216">MSGQALNIICTGDSAGAHIAVCVMFKILETQMNLPSPLALVLNYAALDFNFTSWMTPQNLRVLQTEQSSGHLSLLPDQKDHLRHISPLSMVGDRRPRRRRSIRDAFRELTTPPSAKSVPPLHSRATTSDMRRYNHESPNSEEAAAMGDAEDESSDRPGDEQKPLRARIRFSPEIERKEFELTVDDEPTSASELGEVVAEKAPMANGPPIGTRLTMTSRTGYFQDRIIPPSMMRAMAILYIGPHRNPDFQSDYQLSPILAPDRVLAQFPPLLMSCGEKDPFVDDTLVFAGRVREAKRARRAELERIIAGKSSQFGEGLRMSNYDGGGGDQSLRALKRERERLAGESEEDWVRMHIFSEWSHGYLQMPMLMREVRGVLDDLADWMDEIFARHEWVADRGQRAGIPPTVGLGLGLTDDAQDRMSCTSPTRSPPRAGRRPSARRVSKAVRDTGLSSATASETELDTDEVLTFAPKRRSPPSSFANSRHESSSPSTWTARLGSDGRSSGIPPTPALVNGHANGHGDLRRAAIAHDNLAATPSGASSTCSSPPPTAPNTKRPGSLTPGTSPTPTKGGQRISEVELMRRRRLLDAHLISAQQSQDSVLR</sequence>
<protein>
    <recommendedName>
        <fullName evidence="2">Alpha/beta hydrolase fold-3 domain-containing protein</fullName>
    </recommendedName>
</protein>